<evidence type="ECO:0000256" key="12">
    <source>
        <dbReference type="SAM" id="SignalP"/>
    </source>
</evidence>
<evidence type="ECO:0000256" key="10">
    <source>
        <dbReference type="ARBA" id="ARBA00023319"/>
    </source>
</evidence>
<feature type="transmembrane region" description="Helical" evidence="11">
    <location>
        <begin position="178"/>
        <end position="202"/>
    </location>
</feature>
<dbReference type="InterPro" id="IPR007110">
    <property type="entry name" value="Ig-like_dom"/>
</dbReference>
<keyword evidence="15" id="KW-1185">Reference proteome</keyword>
<dbReference type="Proteomes" id="UP000770717">
    <property type="component" value="Unassembled WGS sequence"/>
</dbReference>
<evidence type="ECO:0000256" key="6">
    <source>
        <dbReference type="ARBA" id="ARBA00023136"/>
    </source>
</evidence>
<evidence type="ECO:0000256" key="3">
    <source>
        <dbReference type="ARBA" id="ARBA00022692"/>
    </source>
</evidence>
<sequence length="207" mass="22831">MCAGTWGAVVFLDTCVILCTVFSTENITLSLSQVSPSDEGVYDCNIFLKKAREHELVYTEQLVLSIWANYTKPQIFFRSFDAVHTAVCSSNGGFPMGDVKWILSSNNLDIRNMTETLAEKNPKSMLYNISGRLTLPPSATGSIYCCVEATDQRVCSDETELPQTEKPRNGKGETRRNTVLICLSLMIALAISMLQLAGAHVYTGRAQ</sequence>
<evidence type="ECO:0000256" key="2">
    <source>
        <dbReference type="ARBA" id="ARBA00022475"/>
    </source>
</evidence>
<evidence type="ECO:0000256" key="9">
    <source>
        <dbReference type="ARBA" id="ARBA00023180"/>
    </source>
</evidence>
<dbReference type="Gene3D" id="2.60.40.10">
    <property type="entry name" value="Immunoglobulins"/>
    <property type="match status" value="1"/>
</dbReference>
<evidence type="ECO:0000256" key="1">
    <source>
        <dbReference type="ARBA" id="ARBA00004251"/>
    </source>
</evidence>
<dbReference type="GO" id="GO:0007166">
    <property type="term" value="P:cell surface receptor signaling pathway"/>
    <property type="evidence" value="ECO:0007669"/>
    <property type="project" value="TreeGrafter"/>
</dbReference>
<keyword evidence="2" id="KW-1003">Cell membrane</keyword>
<dbReference type="InterPro" id="IPR013783">
    <property type="entry name" value="Ig-like_fold"/>
</dbReference>
<feature type="chain" id="PRO_5035146530" description="Ig-like domain-containing protein" evidence="12">
    <location>
        <begin position="24"/>
        <end position="207"/>
    </location>
</feature>
<feature type="signal peptide" evidence="12">
    <location>
        <begin position="1"/>
        <end position="23"/>
    </location>
</feature>
<evidence type="ECO:0000259" key="13">
    <source>
        <dbReference type="PROSITE" id="PS50835"/>
    </source>
</evidence>
<keyword evidence="3 11" id="KW-0812">Transmembrane</keyword>
<keyword evidence="5 11" id="KW-1133">Transmembrane helix</keyword>
<gene>
    <name evidence="14" type="ORF">GDO78_015315</name>
</gene>
<comment type="caution">
    <text evidence="14">The sequence shown here is derived from an EMBL/GenBank/DDBJ whole genome shotgun (WGS) entry which is preliminary data.</text>
</comment>
<proteinExistence type="predicted"/>
<protein>
    <recommendedName>
        <fullName evidence="13">Ig-like domain-containing protein</fullName>
    </recommendedName>
</protein>
<dbReference type="GO" id="GO:0031295">
    <property type="term" value="P:T cell costimulation"/>
    <property type="evidence" value="ECO:0007669"/>
    <property type="project" value="TreeGrafter"/>
</dbReference>
<reference evidence="14" key="1">
    <citation type="thesis" date="2020" institute="ProQuest LLC" country="789 East Eisenhower Parkway, Ann Arbor, MI, USA">
        <title>Comparative Genomics and Chromosome Evolution.</title>
        <authorList>
            <person name="Mudd A.B."/>
        </authorList>
    </citation>
    <scope>NUCLEOTIDE SEQUENCE</scope>
    <source>
        <strain evidence="14">HN-11 Male</strain>
        <tissue evidence="14">Kidney and liver</tissue>
    </source>
</reference>
<organism evidence="14 15">
    <name type="scientific">Eleutherodactylus coqui</name>
    <name type="common">Puerto Rican coqui</name>
    <dbReference type="NCBI Taxonomy" id="57060"/>
    <lineage>
        <taxon>Eukaryota</taxon>
        <taxon>Metazoa</taxon>
        <taxon>Chordata</taxon>
        <taxon>Craniata</taxon>
        <taxon>Vertebrata</taxon>
        <taxon>Euteleostomi</taxon>
        <taxon>Amphibia</taxon>
        <taxon>Batrachia</taxon>
        <taxon>Anura</taxon>
        <taxon>Neobatrachia</taxon>
        <taxon>Hyloidea</taxon>
        <taxon>Eleutherodactylidae</taxon>
        <taxon>Eleutherodactylinae</taxon>
        <taxon>Eleutherodactylus</taxon>
        <taxon>Eleutherodactylus</taxon>
    </lineage>
</organism>
<dbReference type="GO" id="GO:0009897">
    <property type="term" value="C:external side of plasma membrane"/>
    <property type="evidence" value="ECO:0007669"/>
    <property type="project" value="TreeGrafter"/>
</dbReference>
<dbReference type="Pfam" id="PF08205">
    <property type="entry name" value="C2-set_2"/>
    <property type="match status" value="1"/>
</dbReference>
<keyword evidence="4 12" id="KW-0732">Signal</keyword>
<evidence type="ECO:0000256" key="7">
    <source>
        <dbReference type="ARBA" id="ARBA00023157"/>
    </source>
</evidence>
<comment type="subcellular location">
    <subcellularLocation>
        <location evidence="1">Cell membrane</location>
        <topology evidence="1">Single-pass type I membrane protein</topology>
    </subcellularLocation>
</comment>
<dbReference type="AlphaFoldDB" id="A0A8J6JWM8"/>
<keyword evidence="6 11" id="KW-0472">Membrane</keyword>
<keyword evidence="7" id="KW-1015">Disulfide bond</keyword>
<evidence type="ECO:0000256" key="11">
    <source>
        <dbReference type="SAM" id="Phobius"/>
    </source>
</evidence>
<dbReference type="EMBL" id="WNTK01000028">
    <property type="protein sequence ID" value="KAG9473028.1"/>
    <property type="molecule type" value="Genomic_DNA"/>
</dbReference>
<keyword evidence="10" id="KW-0393">Immunoglobulin domain</keyword>
<keyword evidence="8" id="KW-0675">Receptor</keyword>
<dbReference type="InterPro" id="IPR036179">
    <property type="entry name" value="Ig-like_dom_sf"/>
</dbReference>
<evidence type="ECO:0000313" key="15">
    <source>
        <dbReference type="Proteomes" id="UP000770717"/>
    </source>
</evidence>
<dbReference type="OrthoDB" id="5857426at2759"/>
<dbReference type="InterPro" id="IPR051713">
    <property type="entry name" value="T-cell_Activation_Regulation"/>
</dbReference>
<dbReference type="SUPFAM" id="SSF48726">
    <property type="entry name" value="Immunoglobulin"/>
    <property type="match status" value="1"/>
</dbReference>
<evidence type="ECO:0000256" key="8">
    <source>
        <dbReference type="ARBA" id="ARBA00023170"/>
    </source>
</evidence>
<keyword evidence="9" id="KW-0325">Glycoprotein</keyword>
<dbReference type="GO" id="GO:0006955">
    <property type="term" value="P:immune response"/>
    <property type="evidence" value="ECO:0007669"/>
    <property type="project" value="TreeGrafter"/>
</dbReference>
<evidence type="ECO:0000256" key="4">
    <source>
        <dbReference type="ARBA" id="ARBA00022729"/>
    </source>
</evidence>
<dbReference type="GO" id="GO:0042102">
    <property type="term" value="P:positive regulation of T cell proliferation"/>
    <property type="evidence" value="ECO:0007669"/>
    <property type="project" value="TreeGrafter"/>
</dbReference>
<accession>A0A8J6JWM8</accession>
<dbReference type="PROSITE" id="PS50835">
    <property type="entry name" value="IG_LIKE"/>
    <property type="match status" value="1"/>
</dbReference>
<dbReference type="GO" id="GO:0042130">
    <property type="term" value="P:negative regulation of T cell proliferation"/>
    <property type="evidence" value="ECO:0007669"/>
    <property type="project" value="TreeGrafter"/>
</dbReference>
<dbReference type="InterPro" id="IPR013162">
    <property type="entry name" value="CD80_C2-set"/>
</dbReference>
<name>A0A8J6JWM8_ELECQ</name>
<dbReference type="PANTHER" id="PTHR25466">
    <property type="entry name" value="T-LYMPHOCYTE ACTIVATION ANTIGEN"/>
    <property type="match status" value="1"/>
</dbReference>
<feature type="domain" description="Ig-like" evidence="13">
    <location>
        <begin position="81"/>
        <end position="156"/>
    </location>
</feature>
<dbReference type="PANTHER" id="PTHR25466:SF16">
    <property type="entry name" value="CD80 MOLECULE"/>
    <property type="match status" value="1"/>
</dbReference>
<evidence type="ECO:0000256" key="5">
    <source>
        <dbReference type="ARBA" id="ARBA00022989"/>
    </source>
</evidence>
<dbReference type="GO" id="GO:0071222">
    <property type="term" value="P:cellular response to lipopolysaccharide"/>
    <property type="evidence" value="ECO:0007669"/>
    <property type="project" value="TreeGrafter"/>
</dbReference>
<evidence type="ECO:0000313" key="14">
    <source>
        <dbReference type="EMBL" id="KAG9473028.1"/>
    </source>
</evidence>